<dbReference type="Proteomes" id="UP000053286">
    <property type="component" value="Unassembled WGS sequence"/>
</dbReference>
<evidence type="ECO:0000313" key="2">
    <source>
        <dbReference type="Proteomes" id="UP000053286"/>
    </source>
</evidence>
<keyword evidence="2" id="KW-1185">Reference proteome</keyword>
<dbReference type="AlphaFoldDB" id="A0A087R8C0"/>
<dbReference type="EMBL" id="KL226204">
    <property type="protein sequence ID" value="KFM09724.1"/>
    <property type="molecule type" value="Genomic_DNA"/>
</dbReference>
<protein>
    <submittedName>
        <fullName evidence="1">Uncharacterized protein</fullName>
    </submittedName>
</protein>
<proteinExistence type="predicted"/>
<organism evidence="1 2">
    <name type="scientific">Aptenodytes forsteri</name>
    <name type="common">Emperor penguin</name>
    <dbReference type="NCBI Taxonomy" id="9233"/>
    <lineage>
        <taxon>Eukaryota</taxon>
        <taxon>Metazoa</taxon>
        <taxon>Chordata</taxon>
        <taxon>Craniata</taxon>
        <taxon>Vertebrata</taxon>
        <taxon>Euteleostomi</taxon>
        <taxon>Archelosauria</taxon>
        <taxon>Archosauria</taxon>
        <taxon>Dinosauria</taxon>
        <taxon>Saurischia</taxon>
        <taxon>Theropoda</taxon>
        <taxon>Coelurosauria</taxon>
        <taxon>Aves</taxon>
        <taxon>Neognathae</taxon>
        <taxon>Neoaves</taxon>
        <taxon>Aequornithes</taxon>
        <taxon>Sphenisciformes</taxon>
        <taxon>Spheniscidae</taxon>
        <taxon>Aptenodytes</taxon>
    </lineage>
</organism>
<gene>
    <name evidence="1" type="ORF">AS27_10552</name>
</gene>
<feature type="non-terminal residue" evidence="1">
    <location>
        <position position="83"/>
    </location>
</feature>
<reference evidence="1 2" key="1">
    <citation type="submission" date="2014-04" db="EMBL/GenBank/DDBJ databases">
        <title>Genome evolution of avian class.</title>
        <authorList>
            <person name="Zhang G."/>
            <person name="Li C."/>
        </authorList>
    </citation>
    <scope>NUCLEOTIDE SEQUENCE [LARGE SCALE GENOMIC DNA]</scope>
    <source>
        <strain evidence="1">BGI_AS27</strain>
    </source>
</reference>
<name>A0A087R8C0_APTFO</name>
<accession>A0A087R8C0</accession>
<feature type="non-terminal residue" evidence="1">
    <location>
        <position position="1"/>
    </location>
</feature>
<evidence type="ECO:0000313" key="1">
    <source>
        <dbReference type="EMBL" id="KFM09724.1"/>
    </source>
</evidence>
<sequence length="83" mass="9481">KIFSTLLTRHKDLLPGGKGQRTECQWPAQAFTTFNLKGSIYRTNHRLYTSCTEQQSKGLENIHLGKQETDGFPLPLLKLMLFS</sequence>